<reference evidence="1 2" key="1">
    <citation type="submission" date="2017-05" db="EMBL/GenBank/DDBJ databases">
        <title>whole genome sequence of Prevotella melaninogenica GAI 07411.</title>
        <authorList>
            <person name="Kondo Y."/>
            <person name="Hoshino T."/>
        </authorList>
    </citation>
    <scope>NUCLEOTIDE SEQUENCE [LARGE SCALE GENOMIC DNA]</scope>
    <source>
        <strain evidence="1 2">GAI 07411</strain>
    </source>
</reference>
<dbReference type="InterPro" id="IPR025460">
    <property type="entry name" value="DUF4280"/>
</dbReference>
<organism evidence="1 2">
    <name type="scientific">Prevotella melaninogenica</name>
    <dbReference type="NCBI Taxonomy" id="28132"/>
    <lineage>
        <taxon>Bacteria</taxon>
        <taxon>Pseudomonadati</taxon>
        <taxon>Bacteroidota</taxon>
        <taxon>Bacteroidia</taxon>
        <taxon>Bacteroidales</taxon>
        <taxon>Prevotellaceae</taxon>
        <taxon>Prevotella</taxon>
    </lineage>
</organism>
<dbReference type="RefSeq" id="WP_120175131.1">
    <property type="nucleotide sequence ID" value="NZ_AP018050.1"/>
</dbReference>
<dbReference type="EMBL" id="AP018050">
    <property type="protein sequence ID" value="BBA30091.1"/>
    <property type="molecule type" value="Genomic_DNA"/>
</dbReference>
<gene>
    <name evidence="1" type="ORF">PMEL_200619</name>
</gene>
<accession>A0A250KKA0</accession>
<dbReference type="OrthoDB" id="4825649at2"/>
<proteinExistence type="predicted"/>
<evidence type="ECO:0000313" key="2">
    <source>
        <dbReference type="Proteomes" id="UP000267517"/>
    </source>
</evidence>
<dbReference type="AlphaFoldDB" id="A0A250KKA0"/>
<dbReference type="Pfam" id="PF14107">
    <property type="entry name" value="DUF4280"/>
    <property type="match status" value="1"/>
</dbReference>
<name>A0A250KKA0_9BACT</name>
<sequence length="114" mass="12362">MLKVVTDGALMSCTLGNTKSVLIVDSQSFANISNKFIGTEEDNQGLKNIPSFGVCKCSSPYPPCIPQPQGWQQTTRLDNINGMKKLTEQSFCMCAKGGRISFVDTGSNTFVESE</sequence>
<protein>
    <recommendedName>
        <fullName evidence="3">DUF4280 domain-containing protein</fullName>
    </recommendedName>
</protein>
<dbReference type="Proteomes" id="UP000267517">
    <property type="component" value="Chromosome II"/>
</dbReference>
<evidence type="ECO:0000313" key="1">
    <source>
        <dbReference type="EMBL" id="BBA30091.1"/>
    </source>
</evidence>
<evidence type="ECO:0008006" key="3">
    <source>
        <dbReference type="Google" id="ProtNLM"/>
    </source>
</evidence>